<proteinExistence type="predicted"/>
<dbReference type="eggNOG" id="COG0349">
    <property type="taxonomic scope" value="Bacteria"/>
</dbReference>
<dbReference type="SMART" id="SM00341">
    <property type="entry name" value="HRDC"/>
    <property type="match status" value="1"/>
</dbReference>
<reference evidence="3 4" key="1">
    <citation type="submission" date="2014-03" db="EMBL/GenBank/DDBJ databases">
        <title>Genomics of Bifidobacteria.</title>
        <authorList>
            <person name="Ventura M."/>
            <person name="Milani C."/>
            <person name="Lugli G.A."/>
        </authorList>
    </citation>
    <scope>NUCLEOTIDE SEQUENCE [LARGE SCALE GENOMIC DNA]</scope>
    <source>
        <strain evidence="3 4">LMG 10510</strain>
    </source>
</reference>
<dbReference type="AlphaFoldDB" id="A0A087ADL9"/>
<reference evidence="2 5" key="2">
    <citation type="submission" date="2016-11" db="EMBL/GenBank/DDBJ databases">
        <title>complete genome sequence of Bifidobacterium choerinum strain FMB-1.</title>
        <authorList>
            <person name="Park C.-S."/>
            <person name="Jung D.-H."/>
            <person name="Choi D.-S."/>
        </authorList>
    </citation>
    <scope>NUCLEOTIDE SEQUENCE [LARGE SCALE GENOMIC DNA]</scope>
    <source>
        <strain evidence="2 5">FMB-1</strain>
    </source>
</reference>
<dbReference type="GO" id="GO:0008408">
    <property type="term" value="F:3'-5' exonuclease activity"/>
    <property type="evidence" value="ECO:0007669"/>
    <property type="project" value="InterPro"/>
</dbReference>
<dbReference type="GO" id="GO:0033890">
    <property type="term" value="F:ribonuclease D activity"/>
    <property type="evidence" value="ECO:0007669"/>
    <property type="project" value="UniProtKB-EC"/>
</dbReference>
<dbReference type="GO" id="GO:0000166">
    <property type="term" value="F:nucleotide binding"/>
    <property type="evidence" value="ECO:0007669"/>
    <property type="project" value="InterPro"/>
</dbReference>
<dbReference type="EC" id="3.1.13.5" evidence="3"/>
<dbReference type="SUPFAM" id="SSF47819">
    <property type="entry name" value="HRDC-like"/>
    <property type="match status" value="1"/>
</dbReference>
<dbReference type="SMART" id="SM00474">
    <property type="entry name" value="35EXOc"/>
    <property type="match status" value="1"/>
</dbReference>
<accession>A0A087ADL9</accession>
<dbReference type="InterPro" id="IPR002121">
    <property type="entry name" value="HRDC_dom"/>
</dbReference>
<dbReference type="GO" id="GO:0003676">
    <property type="term" value="F:nucleic acid binding"/>
    <property type="evidence" value="ECO:0007669"/>
    <property type="project" value="InterPro"/>
</dbReference>
<dbReference type="InterPro" id="IPR036397">
    <property type="entry name" value="RNaseH_sf"/>
</dbReference>
<dbReference type="InterPro" id="IPR010997">
    <property type="entry name" value="HRDC-like_sf"/>
</dbReference>
<dbReference type="InterPro" id="IPR051086">
    <property type="entry name" value="RNase_D-like"/>
</dbReference>
<evidence type="ECO:0000313" key="4">
    <source>
        <dbReference type="Proteomes" id="UP000028995"/>
    </source>
</evidence>
<feature type="domain" description="HRDC" evidence="1">
    <location>
        <begin position="228"/>
        <end position="308"/>
    </location>
</feature>
<dbReference type="STRING" id="35760.BCHO_1333"/>
<dbReference type="PROSITE" id="PS50967">
    <property type="entry name" value="HRDC"/>
    <property type="match status" value="1"/>
</dbReference>
<evidence type="ECO:0000313" key="5">
    <source>
        <dbReference type="Proteomes" id="UP000229907"/>
    </source>
</evidence>
<dbReference type="InterPro" id="IPR044876">
    <property type="entry name" value="HRDC_dom_sf"/>
</dbReference>
<dbReference type="GO" id="GO:0006139">
    <property type="term" value="P:nucleobase-containing compound metabolic process"/>
    <property type="evidence" value="ECO:0007669"/>
    <property type="project" value="InterPro"/>
</dbReference>
<dbReference type="Proteomes" id="UP000229907">
    <property type="component" value="Chromosome"/>
</dbReference>
<dbReference type="EMBL" id="CP018044">
    <property type="protein sequence ID" value="ATU20926.1"/>
    <property type="molecule type" value="Genomic_DNA"/>
</dbReference>
<dbReference type="Pfam" id="PF01612">
    <property type="entry name" value="DNA_pol_A_exo1"/>
    <property type="match status" value="1"/>
</dbReference>
<dbReference type="InterPro" id="IPR002562">
    <property type="entry name" value="3'-5'_exonuclease_dom"/>
</dbReference>
<evidence type="ECO:0000259" key="1">
    <source>
        <dbReference type="PROSITE" id="PS50967"/>
    </source>
</evidence>
<dbReference type="Pfam" id="PF18305">
    <property type="entry name" value="DNA_pol_A_exoN"/>
    <property type="match status" value="1"/>
</dbReference>
<dbReference type="Gene3D" id="3.30.420.10">
    <property type="entry name" value="Ribonuclease H-like superfamily/Ribonuclease H"/>
    <property type="match status" value="1"/>
</dbReference>
<dbReference type="RefSeq" id="WP_024540499.1">
    <property type="nucleotide sequence ID" value="NZ_CP018044.1"/>
</dbReference>
<dbReference type="SUPFAM" id="SSF53098">
    <property type="entry name" value="Ribonuclease H-like"/>
    <property type="match status" value="1"/>
</dbReference>
<gene>
    <name evidence="2" type="ORF">BcFMB_08375</name>
    <name evidence="3" type="ORF">BCHO_1333</name>
</gene>
<dbReference type="InterPro" id="IPR012337">
    <property type="entry name" value="RNaseH-like_sf"/>
</dbReference>
<protein>
    <submittedName>
        <fullName evidence="3">Ribonuclease D</fullName>
        <ecNumber evidence="3">3.1.13.5</ecNumber>
    </submittedName>
</protein>
<dbReference type="PANTHER" id="PTHR47649:SF1">
    <property type="entry name" value="RIBONUCLEASE D"/>
    <property type="match status" value="1"/>
</dbReference>
<dbReference type="InterPro" id="IPR041605">
    <property type="entry name" value="Exo_C"/>
</dbReference>
<organism evidence="3 4">
    <name type="scientific">Bifidobacterium choerinum</name>
    <dbReference type="NCBI Taxonomy" id="35760"/>
    <lineage>
        <taxon>Bacteria</taxon>
        <taxon>Bacillati</taxon>
        <taxon>Actinomycetota</taxon>
        <taxon>Actinomycetes</taxon>
        <taxon>Bifidobacteriales</taxon>
        <taxon>Bifidobacteriaceae</taxon>
        <taxon>Bifidobacterium</taxon>
    </lineage>
</organism>
<dbReference type="EMBL" id="JGYU01000008">
    <property type="protein sequence ID" value="KFI56869.1"/>
    <property type="molecule type" value="Genomic_DNA"/>
</dbReference>
<evidence type="ECO:0000313" key="3">
    <source>
        <dbReference type="EMBL" id="KFI56869.1"/>
    </source>
</evidence>
<keyword evidence="4" id="KW-1185">Reference proteome</keyword>
<keyword evidence="3" id="KW-0378">Hydrolase</keyword>
<dbReference type="KEGG" id="bcho:BcFMB_08375"/>
<dbReference type="Gene3D" id="1.10.150.80">
    <property type="entry name" value="HRDC domain"/>
    <property type="match status" value="2"/>
</dbReference>
<evidence type="ECO:0000313" key="2">
    <source>
        <dbReference type="EMBL" id="ATU20926.1"/>
    </source>
</evidence>
<dbReference type="PANTHER" id="PTHR47649">
    <property type="entry name" value="RIBONUCLEASE D"/>
    <property type="match status" value="1"/>
</dbReference>
<dbReference type="OrthoDB" id="144122at2"/>
<sequence length="428" mass="48383">MDAEPVLLTQPRGGVPEVTDTLAGYERACERLAAASGPLAADAERASGYRYGHEDRLIQFKREGAGIILLDPIALGEQGADWDLFNEAVGDAVWILHDSRQDLPGFADLGLRPERLFDTEIAARMLGLHRYGLAHVTEHYLGIALAKEHSAADWSYRPLSRDLRDYAALDVELLIELDEAMTRDLKRQGKLEWAQEEFSHALMTGLAPRRPHPTPWMRVSHITDLGGDARALAVAKALWQRRDELARHHDIAPTLLLSDAAIIEAAKRKPHNAAQFRAIRSLNERVRIQLGTEQGKMFERYAPIQRQIKPRVWKETIQQALDLPDAQLPQVVRQHGGGEGGNAPKSMRVWRQHHPERYRRLQACRAAVNQIAEDVRIPPDMLLKPQILRNLCWTDDPKRRDVAAFLRDEGAREWQIGLLNASLTRVIM</sequence>
<dbReference type="Proteomes" id="UP000028995">
    <property type="component" value="Unassembled WGS sequence"/>
</dbReference>
<name>A0A087ADL9_9BIFI</name>
<dbReference type="Pfam" id="PF00570">
    <property type="entry name" value="HRDC"/>
    <property type="match status" value="1"/>
</dbReference>